<organism evidence="3 4">
    <name type="scientific">Pseudaminobacter salicylatoxidans</name>
    <dbReference type="NCBI Taxonomy" id="93369"/>
    <lineage>
        <taxon>Bacteria</taxon>
        <taxon>Pseudomonadati</taxon>
        <taxon>Pseudomonadota</taxon>
        <taxon>Alphaproteobacteria</taxon>
        <taxon>Hyphomicrobiales</taxon>
        <taxon>Phyllobacteriaceae</taxon>
        <taxon>Pseudaminobacter</taxon>
    </lineage>
</organism>
<sequence length="425" mass="45368">MSVAIRHDDLRKRNRAMVIAAIRGADQPSRTEIAAATGLSHSTISAISADLITEGILAETKGAEATASKRGRPQVALGLDPQAAEIITVVLLLNFLAVGVVDYAGRIVSEEERKLDTASMAREELIDHCVEMVSRQVMRRRAAGSRVLRVGMAVQGITDAASRMMLWSPITPHTHIELADRLEAATGVPVTVENDCNMIAVALKWRKPERYRDDFIAVLLSHGIGMGIMLKGQLFTGTQSSGGEFGHMIHRPDGALCRCGRRGCVEAYAGNYAIWRNAHSRSEDEAPLADISAAEMHALAERARASEGPEREAFRVAGEALGFGLGSLFALIDPAPVAVVGIGAAAFDLIEPQLHAAIDRTAGGRHNKAISFDMEGDELPLIREGCTMQALAFVDREIFAAGPAQPGMTGKGGTLPEPAQSSRIA</sequence>
<dbReference type="AlphaFoldDB" id="A0A316CA48"/>
<dbReference type="EMBL" id="QGGG01000004">
    <property type="protein sequence ID" value="PWJ84927.1"/>
    <property type="molecule type" value="Genomic_DNA"/>
</dbReference>
<dbReference type="RefSeq" id="WP_109612336.1">
    <property type="nucleotide sequence ID" value="NZ_QGGG01000004.1"/>
</dbReference>
<evidence type="ECO:0000313" key="3">
    <source>
        <dbReference type="EMBL" id="PWJ84927.1"/>
    </source>
</evidence>
<dbReference type="STRING" id="1192868.GCA_000304395_02769"/>
<dbReference type="InterPro" id="IPR036388">
    <property type="entry name" value="WH-like_DNA-bd_sf"/>
</dbReference>
<gene>
    <name evidence="3" type="ORF">C7441_104195</name>
</gene>
<protein>
    <submittedName>
        <fullName evidence="3">Putative NBD/HSP70 family sugar kinase</fullName>
    </submittedName>
</protein>
<evidence type="ECO:0000256" key="1">
    <source>
        <dbReference type="ARBA" id="ARBA00006479"/>
    </source>
</evidence>
<reference evidence="3 4" key="1">
    <citation type="submission" date="2018-05" db="EMBL/GenBank/DDBJ databases">
        <title>Genomic Encyclopedia of Type Strains, Phase IV (KMG-IV): sequencing the most valuable type-strain genomes for metagenomic binning, comparative biology and taxonomic classification.</title>
        <authorList>
            <person name="Goeker M."/>
        </authorList>
    </citation>
    <scope>NUCLEOTIDE SEQUENCE [LARGE SCALE GENOMIC DNA]</scope>
    <source>
        <strain evidence="3 4">DSM 6986</strain>
    </source>
</reference>
<dbReference type="GO" id="GO:0016301">
    <property type="term" value="F:kinase activity"/>
    <property type="evidence" value="ECO:0007669"/>
    <property type="project" value="UniProtKB-KW"/>
</dbReference>
<comment type="similarity">
    <text evidence="1">Belongs to the ROK (NagC/XylR) family.</text>
</comment>
<keyword evidence="3" id="KW-0808">Transferase</keyword>
<accession>A0A316CA48</accession>
<dbReference type="Gene3D" id="1.10.10.10">
    <property type="entry name" value="Winged helix-like DNA-binding domain superfamily/Winged helix DNA-binding domain"/>
    <property type="match status" value="1"/>
</dbReference>
<dbReference type="PROSITE" id="PS01125">
    <property type="entry name" value="ROK"/>
    <property type="match status" value="1"/>
</dbReference>
<dbReference type="InterPro" id="IPR036390">
    <property type="entry name" value="WH_DNA-bd_sf"/>
</dbReference>
<keyword evidence="3" id="KW-0418">Kinase</keyword>
<dbReference type="Gene3D" id="3.30.420.40">
    <property type="match status" value="2"/>
</dbReference>
<dbReference type="OrthoDB" id="9810372at2"/>
<dbReference type="SUPFAM" id="SSF46785">
    <property type="entry name" value="Winged helix' DNA-binding domain"/>
    <property type="match status" value="1"/>
</dbReference>
<dbReference type="Pfam" id="PF00480">
    <property type="entry name" value="ROK"/>
    <property type="match status" value="1"/>
</dbReference>
<dbReference type="SUPFAM" id="SSF53067">
    <property type="entry name" value="Actin-like ATPase domain"/>
    <property type="match status" value="1"/>
</dbReference>
<dbReference type="InterPro" id="IPR043129">
    <property type="entry name" value="ATPase_NBD"/>
</dbReference>
<name>A0A316CA48_PSESE</name>
<proteinExistence type="inferred from homology"/>
<dbReference type="Proteomes" id="UP000245396">
    <property type="component" value="Unassembled WGS sequence"/>
</dbReference>
<feature type="region of interest" description="Disordered" evidence="2">
    <location>
        <begin position="404"/>
        <end position="425"/>
    </location>
</feature>
<evidence type="ECO:0000256" key="2">
    <source>
        <dbReference type="SAM" id="MobiDB-lite"/>
    </source>
</evidence>
<dbReference type="PANTHER" id="PTHR18964:SF173">
    <property type="entry name" value="GLUCOKINASE"/>
    <property type="match status" value="1"/>
</dbReference>
<comment type="caution">
    <text evidence="3">The sequence shown here is derived from an EMBL/GenBank/DDBJ whole genome shotgun (WGS) entry which is preliminary data.</text>
</comment>
<keyword evidence="4" id="KW-1185">Reference proteome</keyword>
<dbReference type="InterPro" id="IPR000600">
    <property type="entry name" value="ROK"/>
</dbReference>
<dbReference type="InterPro" id="IPR049874">
    <property type="entry name" value="ROK_cs"/>
</dbReference>
<evidence type="ECO:0000313" key="4">
    <source>
        <dbReference type="Proteomes" id="UP000245396"/>
    </source>
</evidence>
<dbReference type="PANTHER" id="PTHR18964">
    <property type="entry name" value="ROK (REPRESSOR, ORF, KINASE) FAMILY"/>
    <property type="match status" value="1"/>
</dbReference>